<dbReference type="KEGG" id="gvi:glr2923"/>
<dbReference type="HOGENOM" id="CLU_144856_0_0_3"/>
<dbReference type="Gene3D" id="3.30.360.10">
    <property type="entry name" value="Dihydrodipicolinate Reductase, domain 2"/>
    <property type="match status" value="1"/>
</dbReference>
<reference evidence="1 2" key="2">
    <citation type="journal article" date="2003" name="DNA Res.">
        <title>Complete genome structure of Gloeobacter violaceus PCC 7421, a cyanobacterium that lacks thylakoids (supplement).</title>
        <authorList>
            <person name="Nakamura Y."/>
            <person name="Kaneko T."/>
            <person name="Sato S."/>
            <person name="Mimuro M."/>
            <person name="Miyashita H."/>
            <person name="Tsuchiya T."/>
            <person name="Sasamoto S."/>
            <person name="Watanabe A."/>
            <person name="Kawashima K."/>
            <person name="Kishida Y."/>
            <person name="Kiyokawa C."/>
            <person name="Kohara M."/>
            <person name="Matsumoto M."/>
            <person name="Matsuno A."/>
            <person name="Nakazaki N."/>
            <person name="Shimpo S."/>
            <person name="Takeuchi C."/>
            <person name="Yamada M."/>
            <person name="Tabata S."/>
        </authorList>
    </citation>
    <scope>NUCLEOTIDE SEQUENCE [LARGE SCALE GENOMIC DNA]</scope>
    <source>
        <strain evidence="2">ATCC 29082 / PCC 7421</strain>
    </source>
</reference>
<dbReference type="STRING" id="251221.gene:10760427"/>
<accession>Q7NCQ5</accession>
<evidence type="ECO:0000313" key="2">
    <source>
        <dbReference type="Proteomes" id="UP000000557"/>
    </source>
</evidence>
<dbReference type="EnsemblBacteria" id="BAC90864">
    <property type="protein sequence ID" value="BAC90864"/>
    <property type="gene ID" value="BAC90864"/>
</dbReference>
<dbReference type="Proteomes" id="UP000000557">
    <property type="component" value="Chromosome"/>
</dbReference>
<dbReference type="SUPFAM" id="SSF160532">
    <property type="entry name" value="Ava3019-like"/>
    <property type="match status" value="1"/>
</dbReference>
<sequence>MWTDIKAMESPELNDKQAQRILENSAFADRALVRRALVRLAGPAEYKMIGVCADAVESAVSALRGYLAAFGYPEPPLAFDPIDERGVYLKFNPKTGSCYVSPYTGSERGVIVSCFSPGSEEYNETYAHLPLELFTRTD</sequence>
<gene>
    <name evidence="1" type="ordered locus">glr2923</name>
</gene>
<dbReference type="Pfam" id="PF08854">
    <property type="entry name" value="DUF1824"/>
    <property type="match status" value="1"/>
</dbReference>
<dbReference type="InterPro" id="IPR014953">
    <property type="entry name" value="DUF1824"/>
</dbReference>
<dbReference type="InParanoid" id="Q7NCQ5"/>
<dbReference type="OrthoDB" id="424950at2"/>
<dbReference type="PhylomeDB" id="Q7NCQ5"/>
<reference evidence="1 2" key="1">
    <citation type="journal article" date="2003" name="DNA Res.">
        <title>Complete genome structure of Gloeobacter violaceus PCC 7421, a cyanobacterium that lacks thylakoids.</title>
        <authorList>
            <person name="Nakamura Y."/>
            <person name="Kaneko T."/>
            <person name="Sato S."/>
            <person name="Mimuro M."/>
            <person name="Miyashita H."/>
            <person name="Tsuchiya T."/>
            <person name="Sasamoto S."/>
            <person name="Watanabe A."/>
            <person name="Kawashima K."/>
            <person name="Kishida Y."/>
            <person name="Kiyokawa C."/>
            <person name="Kohara M."/>
            <person name="Matsumoto M."/>
            <person name="Matsuno A."/>
            <person name="Nakazaki N."/>
            <person name="Shimpo S."/>
            <person name="Takeuchi C."/>
            <person name="Yamada M."/>
            <person name="Tabata S."/>
        </authorList>
    </citation>
    <scope>NUCLEOTIDE SEQUENCE [LARGE SCALE GENOMIC DNA]</scope>
    <source>
        <strain evidence="2">ATCC 29082 / PCC 7421</strain>
    </source>
</reference>
<dbReference type="AlphaFoldDB" id="Q7NCQ5"/>
<organism evidence="1 2">
    <name type="scientific">Gloeobacter violaceus (strain ATCC 29082 / PCC 7421)</name>
    <dbReference type="NCBI Taxonomy" id="251221"/>
    <lineage>
        <taxon>Bacteria</taxon>
        <taxon>Bacillati</taxon>
        <taxon>Cyanobacteriota</taxon>
        <taxon>Cyanophyceae</taxon>
        <taxon>Gloeobacterales</taxon>
        <taxon>Gloeobacteraceae</taxon>
        <taxon>Gloeobacter</taxon>
    </lineage>
</organism>
<dbReference type="eggNOG" id="ENOG5032C3G">
    <property type="taxonomic scope" value="Bacteria"/>
</dbReference>
<dbReference type="PATRIC" id="fig|251221.4.peg.2952"/>
<proteinExistence type="predicted"/>
<dbReference type="EMBL" id="BA000045">
    <property type="protein sequence ID" value="BAC90864.1"/>
    <property type="molecule type" value="Genomic_DNA"/>
</dbReference>
<evidence type="ECO:0000313" key="1">
    <source>
        <dbReference type="EMBL" id="BAC90864.1"/>
    </source>
</evidence>
<name>Q7NCQ5_GLOVI</name>
<protein>
    <submittedName>
        <fullName evidence="1">Glr2923 protein</fullName>
    </submittedName>
</protein>
<keyword evidence="2" id="KW-1185">Reference proteome</keyword>